<feature type="transmembrane region" description="Helical" evidence="2">
    <location>
        <begin position="144"/>
        <end position="167"/>
    </location>
</feature>
<dbReference type="KEGG" id="ahw:NCTC11636_01616"/>
<sequence length="722" mass="75015">MSDELNDAREGADSLTAVGGGADGGAAASGDRTTGDRKGTSGDRTTGDRTGGREPADVLSPTAPSVRGHLAVRTLRALRLGCLLALAVAYGLSVLWGSGLPIDREALVPRAPVIPIAAAAWFLGLFVAWRPADGKEFHDTPAAVRWITVFYSVLVVVVIACAAIGSVHVARVWWEVHRYSSVDLAELLAVLIGIVGTGTFLVTDLLLRLVYRTRSRLVPAPPPGRWPLRHLRRPLHGATGWARPGLVAVALTPSLVLGTAAAITHAWPETPNRLTTEQALPDPLPVPGVLAPEAGWSLDVPDLLDVAAGAAGPIMLTPGGLTALDPRDGSTAWTLEREGASFASFRSSLTRISRYSPFIVTSPDRRYLAVRVEGPGDDVLLDEETTVVLTIDSLTGEVTGEHLLVDGGVQLTDSAVLCGETAYSLSTGAELWRMGGESTSGSGEEWEGFPDSYSGPAGHASFILSVDSTDTDIVGTTVDLHVVPDTDPSAGARVTGVMAHDDLEPLVVDGWVGLYTSSTGSAAEGWPAQAASLDALAGVPGVPDDRVDLGRTVGANEAASVAVQDFVVLPTGVPDDPGFEMRYRDCGWETTSMVQAVLDLDTMTVTPPERTPGLAAATIGGTLLDLGEAVAPALRIQPGDGGAATTIPVSLDPATGEPEESVLSNQLPAGPHDLCGAKTDDAPYRALSSPGVAVIVLQTTPSLDATDWNDTYRLYGVPGASS</sequence>
<keyword evidence="4" id="KW-1185">Reference proteome</keyword>
<dbReference type="RefSeq" id="WP_126382664.1">
    <property type="nucleotide sequence ID" value="NZ_LR134350.1"/>
</dbReference>
<dbReference type="Proteomes" id="UP000266895">
    <property type="component" value="Chromosome"/>
</dbReference>
<protein>
    <submittedName>
        <fullName evidence="3">Uncharacterized protein</fullName>
    </submittedName>
</protein>
<gene>
    <name evidence="3" type="ORF">NCTC11636_01616</name>
</gene>
<evidence type="ECO:0000256" key="2">
    <source>
        <dbReference type="SAM" id="Phobius"/>
    </source>
</evidence>
<name>A0A448HHI6_9ACTO</name>
<dbReference type="AlphaFoldDB" id="A0A448HHI6"/>
<proteinExistence type="predicted"/>
<organism evidence="3 4">
    <name type="scientific">Actinomyces howellii</name>
    <dbReference type="NCBI Taxonomy" id="52771"/>
    <lineage>
        <taxon>Bacteria</taxon>
        <taxon>Bacillati</taxon>
        <taxon>Actinomycetota</taxon>
        <taxon>Actinomycetes</taxon>
        <taxon>Actinomycetales</taxon>
        <taxon>Actinomycetaceae</taxon>
        <taxon>Actinomyces</taxon>
    </lineage>
</organism>
<dbReference type="OrthoDB" id="3259567at2"/>
<feature type="compositionally biased region" description="Basic and acidic residues" evidence="1">
    <location>
        <begin position="1"/>
        <end position="12"/>
    </location>
</feature>
<feature type="transmembrane region" description="Helical" evidence="2">
    <location>
        <begin position="111"/>
        <end position="132"/>
    </location>
</feature>
<feature type="region of interest" description="Disordered" evidence="1">
    <location>
        <begin position="1"/>
        <end position="62"/>
    </location>
</feature>
<evidence type="ECO:0000256" key="1">
    <source>
        <dbReference type="SAM" id="MobiDB-lite"/>
    </source>
</evidence>
<feature type="transmembrane region" description="Helical" evidence="2">
    <location>
        <begin position="187"/>
        <end position="207"/>
    </location>
</feature>
<evidence type="ECO:0000313" key="4">
    <source>
        <dbReference type="Proteomes" id="UP000266895"/>
    </source>
</evidence>
<accession>A0A448HHI6</accession>
<keyword evidence="2" id="KW-0812">Transmembrane</keyword>
<reference evidence="3 4" key="1">
    <citation type="submission" date="2018-12" db="EMBL/GenBank/DDBJ databases">
        <authorList>
            <consortium name="Pathogen Informatics"/>
        </authorList>
    </citation>
    <scope>NUCLEOTIDE SEQUENCE [LARGE SCALE GENOMIC DNA]</scope>
    <source>
        <strain evidence="3 4">NCTC11636</strain>
    </source>
</reference>
<evidence type="ECO:0000313" key="3">
    <source>
        <dbReference type="EMBL" id="VEG28587.1"/>
    </source>
</evidence>
<feature type="compositionally biased region" description="Basic and acidic residues" evidence="1">
    <location>
        <begin position="33"/>
        <end position="56"/>
    </location>
</feature>
<keyword evidence="2" id="KW-1133">Transmembrane helix</keyword>
<dbReference type="EMBL" id="LR134350">
    <property type="protein sequence ID" value="VEG28587.1"/>
    <property type="molecule type" value="Genomic_DNA"/>
</dbReference>
<keyword evidence="2" id="KW-0472">Membrane</keyword>
<feature type="transmembrane region" description="Helical" evidence="2">
    <location>
        <begin position="77"/>
        <end position="99"/>
    </location>
</feature>